<feature type="compositionally biased region" description="Polar residues" evidence="1">
    <location>
        <begin position="1126"/>
        <end position="1137"/>
    </location>
</feature>
<dbReference type="Pfam" id="PF20262">
    <property type="entry name" value="UNC80_C"/>
    <property type="match status" value="1"/>
</dbReference>
<evidence type="ECO:0000259" key="2">
    <source>
        <dbReference type="Pfam" id="PF15778"/>
    </source>
</evidence>
<keyword evidence="6" id="KW-1185">Reference proteome</keyword>
<dbReference type="PANTHER" id="PTHR31781:SF1">
    <property type="entry name" value="PROTEIN UNC-80 HOMOLOG"/>
    <property type="match status" value="1"/>
</dbReference>
<organism evidence="5 6">
    <name type="scientific">Clavelina lepadiformis</name>
    <name type="common">Light-bulb sea squirt</name>
    <name type="synonym">Ascidia lepadiformis</name>
    <dbReference type="NCBI Taxonomy" id="159417"/>
    <lineage>
        <taxon>Eukaryota</taxon>
        <taxon>Metazoa</taxon>
        <taxon>Chordata</taxon>
        <taxon>Tunicata</taxon>
        <taxon>Ascidiacea</taxon>
        <taxon>Aplousobranchia</taxon>
        <taxon>Clavelinidae</taxon>
        <taxon>Clavelina</taxon>
    </lineage>
</organism>
<feature type="region of interest" description="Disordered" evidence="1">
    <location>
        <begin position="721"/>
        <end position="742"/>
    </location>
</feature>
<proteinExistence type="predicted"/>
<dbReference type="InterPro" id="IPR046460">
    <property type="entry name" value="UNC80_C"/>
</dbReference>
<feature type="compositionally biased region" description="Polar residues" evidence="1">
    <location>
        <begin position="317"/>
        <end position="327"/>
    </location>
</feature>
<feature type="domain" description="Protein UNC80 central region" evidence="3">
    <location>
        <begin position="1301"/>
        <end position="1524"/>
    </location>
</feature>
<comment type="caution">
    <text evidence="5">The sequence shown here is derived from an EMBL/GenBank/DDBJ whole genome shotgun (WGS) entry which is preliminary data.</text>
</comment>
<dbReference type="PANTHER" id="PTHR31781">
    <property type="entry name" value="UNC80"/>
    <property type="match status" value="1"/>
</dbReference>
<name>A0ABP0FGW0_CLALP</name>
<feature type="region of interest" description="Disordered" evidence="1">
    <location>
        <begin position="1113"/>
        <end position="1152"/>
    </location>
</feature>
<feature type="region of interest" description="Disordered" evidence="1">
    <location>
        <begin position="2793"/>
        <end position="2852"/>
    </location>
</feature>
<feature type="compositionally biased region" description="Polar residues" evidence="1">
    <location>
        <begin position="2706"/>
        <end position="2720"/>
    </location>
</feature>
<evidence type="ECO:0000259" key="4">
    <source>
        <dbReference type="Pfam" id="PF20262"/>
    </source>
</evidence>
<feature type="compositionally biased region" description="Basic and acidic residues" evidence="1">
    <location>
        <begin position="210"/>
        <end position="219"/>
    </location>
</feature>
<feature type="region of interest" description="Disordered" evidence="1">
    <location>
        <begin position="1058"/>
        <end position="1094"/>
    </location>
</feature>
<evidence type="ECO:0008006" key="7">
    <source>
        <dbReference type="Google" id="ProtNLM"/>
    </source>
</evidence>
<reference evidence="5 6" key="1">
    <citation type="submission" date="2024-02" db="EMBL/GenBank/DDBJ databases">
        <authorList>
            <person name="Daric V."/>
            <person name="Darras S."/>
        </authorList>
    </citation>
    <scope>NUCLEOTIDE SEQUENCE [LARGE SCALE GENOMIC DNA]</scope>
</reference>
<feature type="region of interest" description="Disordered" evidence="1">
    <location>
        <begin position="2647"/>
        <end position="2722"/>
    </location>
</feature>
<dbReference type="InterPro" id="IPR031542">
    <property type="entry name" value="UNC80_N"/>
</dbReference>
<protein>
    <recommendedName>
        <fullName evidence="7">Protein unc-80 homolog</fullName>
    </recommendedName>
</protein>
<feature type="domain" description="Cation channel complex component UNC80 N-terminal" evidence="2">
    <location>
        <begin position="1"/>
        <end position="104"/>
    </location>
</feature>
<feature type="domain" description="Protein UNC80 C-terminal" evidence="4">
    <location>
        <begin position="1578"/>
        <end position="2633"/>
    </location>
</feature>
<evidence type="ECO:0000259" key="3">
    <source>
        <dbReference type="Pfam" id="PF19424"/>
    </source>
</evidence>
<feature type="compositionally biased region" description="Basic and acidic residues" evidence="1">
    <location>
        <begin position="2836"/>
        <end position="2848"/>
    </location>
</feature>
<dbReference type="EMBL" id="CAWYQH010000046">
    <property type="protein sequence ID" value="CAK8677931.1"/>
    <property type="molecule type" value="Genomic_DNA"/>
</dbReference>
<feature type="compositionally biased region" description="Acidic residues" evidence="1">
    <location>
        <begin position="220"/>
        <end position="233"/>
    </location>
</feature>
<feature type="compositionally biased region" description="Polar residues" evidence="1">
    <location>
        <begin position="2798"/>
        <end position="2816"/>
    </location>
</feature>
<feature type="compositionally biased region" description="Basic residues" evidence="1">
    <location>
        <begin position="2821"/>
        <end position="2835"/>
    </location>
</feature>
<gene>
    <name evidence="5" type="ORF">CVLEPA_LOCUS7914</name>
</gene>
<sequence length="2862" mass="322771">MQCAALLLMNRDKLGQADKLGVPATKLLLTLHWIFLESTKICKSPGVPCTISHENARIFIYLFAPVVNNIKESDLTFRLSSGQQIWRSMWKQEQPNIPSFVANIIPPGGDCHHAVDPTRTSCSSDRPNLKSLRVTVCDVAVINCLLYYRWPEDGILWGITYLLKKLQSSIKNKQDDASRVRHRRCRSLINRKTTLRNSKTMKILPPQTESSKEDAKSLEDNEDDNSVTEDEQDLSISSGKMPALKKFQRQTSEQGILKRGTPFMSPITKNKNKLRNFASQSVRRFSMSSKYLKKHVAFRKRFQAMTSDEPPPYDFVKSTSTSPYSRHQSNRKKSQSDVVGSSSHPVFSDQKKNPKRVSIASHLPPGYNSLICKNTEDEIQILYSCGPETMQTTGECSRTEENAEETFSQSPLTKNRRWTSDTCLTYIPPEEGNVTMTSCKYVDGDGNLREDAILSIVDVIIDKNPGVRVTDVCVQVLNCLLQMKSAARSEPVEMTSAASKKDESQEENKTMGMFLKTLHGLVRILGCPSGCGKSGHRNKASDRMRSTTRSMMTSLLSTHGKVFEDYVRGVVQSHPLSATLDFLHPLISFCSVDINSIVVNEISDETLRVHAESVNAFEDKLVKLTFGKLVQKCIKQRHELHKDKNKDLYNEMRNLVQFVRLKHPSTFNQVLLHVMLIPRMKRDKWEKEQKTKLKQDRVRSQTFSSRCKRGQRRGAVDFSSSPIASTKIGGKSPGSARPTSSFMKRGMDYLSDRGTPMVETSFLFPKSSKCAQDFLEDEEMSMSKQSEERSGSIFSRLNFSELFKRSGPKQTYLDDDSLDCGETSGCEHSETFLTRIMRRRVFRDHSSDTGTIASKITFVPFIEMQTPEMNAKTDFEVDSEDLYNGLKILEFLMDCCPPGTVPEPSILRSVMGLTSPVISRAVVLLQCAQFVDRCAAGCWPHWMMEQSRQSQRFYVNAKFYVNAGKLFKSWGEALSTYLDKVILFSNKPSIVLGEINPDDKSKPRKNEEINEDFLKDIHVNESGRGCPIALQMAASDLLYQITNFLRDVFPQLPLYERTGGKEQCPESSSSASLHVPSGKVLDSPSKRTQKTFDRSEVPRISLSFSSVSSTRRVSIAQNDDAKPHPSRQSSYSINSAVQDEKHSIPQTTGDHAFPLGHSSSNTLAVPSSDVHSGGVFSPSSSCEGISYGSTLSLSASSVISEYPCKDPGNSAASITYMTASPGPSKEELSSWTEDLPWLKVILRLANHQNFICDHAGSCHPFCYKRRDRSCDRLIQGICNSLSVQDESDFTEIQDEVNTRGIQLTKYLKTRGTGFTRMPFSVLLKSATLLSEDMLTDLHTLCWEILLNTNKANTEAAACLFLLCAIKMPEEIHTCIMAELGHTNPAHRIRALRKIRILWENRNLVWKNAEHKARKSFRTQVPNTNLTLSPTSLGLGQSVLPDPPWVPHIINIDEILAQSGSSIQSSAIFATDTLSHYKEKEMKNLLRREKEERAIARRTFRLTGVPVIQQITCELRKKMNDDVEEETSSTARRLSWRVSNVGTSFVSNIDQKKEETKNQTRSILGSRLHHVDGSSQENVSRTTEHHAPPNFAVFPPCIAGCVPAILQSTLDVAATKRGLSVGDAARYVTMSCLTEDTGLFLRNIVDKLMNRDETAFAAFVLRELPLILNEVGLNVAHAVFNQLVETVLHYYRMSRCREKILAPCIFAISSILPFANAVELKTLKQSLRKEQIDLQLLVTSGMPGTKKLTIWNQDYYMPNQFEVSDRSNFKSVLQEVVSFYSIPANEQSQYQLIDRQNDDILCPHCHVRDLYIFRKAECPTLALVKMAPEEGIRLLARRVVDHKLVDIGKLQLSIAALQSHCNPVDKELNAAFVLEELKKLWSFPRKAMDAEFFLFETEYGKEVRGLDVIQKYYWVELIYFTLLSLSREYPWETTFVFFMHVWSGALVVHCEHASLLRRFSAAVIDLVVHFSHSFTLNGYDLILPTMLRIYSKHYSNKTIRNCLELVFSKMLKVHREPFLLQLFASAAPLLTEYGSQASAGKPGIEDQVSNSNYFQLLLALLNPAVIDHLHVMDLVQAEKPLKVADVCVDTSDTSVTFGSYFRLCVTVIAYQTESTRTLEMLIIMNSILPCYFEHIKTMSESEELSQISDLTVTILSLLSSVEMLTRSINSTTQQAQQQSQLQFIQRAQSDVSTNIQHAERKMEEGRAVEEDASEQCQSAEEFVAPRDVLLQLCTTFYRNASNRLIKHRPDQPDDVFNTKSHVRLAEVAHSLLKLLTDESVPTVSIGLACYVKYVLPIVDWSVEATRPALFIVLKRLDRFFGKISKVYSFRRGLDWRRVSMIVGGLCDLLARQPAIAHVPHLRTFVNMSATMQVGSNYLKTYSGDPAVSCQCNLKTNISPILTPLVTKIMILQSKGAGEGLREILGPLLKSEKIENLYLNLIIPICLCSCTESLANNKHTRCARQAKLDVELSKNDVNYLTELCLNSLLLGKNPARPEDRLTPLLQAMSPAVLFRNHALRQAVLFLTLKIIIACFHDQLQGEWTSLARKIKVFALKNENGSALCSFMLFVLRYRTPLLVHLKPFVVRQFVNRLKDEGPEARFKDELGYVLAVGSHKFMQLSSMIGEFVAEARNLRQQLQSDKGELTPLTTRGCFMAPKSPNASKEALKERSRIGSFRQAMSPMEEASSRNESRAGSPATISRGDSRRTSIQTKSPSLNTHWRQLSKKSIKGSSFEDIGLIPTSKATGKSIGRSEQMPIPNIKVDAYESPLSSRTNKSLKVKNINKENDELELRRTKSNDSVESNLFPDSQTTLTTEKSPVNFRLRRGRSPSRKMFRQKSKDHPHDRSFERTDDDCETTSFMFTK</sequence>
<dbReference type="InterPro" id="IPR045852">
    <property type="entry name" value="UNC80_central"/>
</dbReference>
<evidence type="ECO:0000313" key="6">
    <source>
        <dbReference type="Proteomes" id="UP001642483"/>
    </source>
</evidence>
<feature type="region of interest" description="Disordered" evidence="1">
    <location>
        <begin position="307"/>
        <end position="360"/>
    </location>
</feature>
<feature type="domain" description="Protein UNC80 central region" evidence="3">
    <location>
        <begin position="882"/>
        <end position="1279"/>
    </location>
</feature>
<dbReference type="Proteomes" id="UP001642483">
    <property type="component" value="Unassembled WGS sequence"/>
</dbReference>
<dbReference type="Pfam" id="PF19424">
    <property type="entry name" value="UNC80"/>
    <property type="match status" value="2"/>
</dbReference>
<feature type="region of interest" description="Disordered" evidence="1">
    <location>
        <begin position="196"/>
        <end position="235"/>
    </location>
</feature>
<feature type="compositionally biased region" description="Polar residues" evidence="1">
    <location>
        <begin position="336"/>
        <end position="345"/>
    </location>
</feature>
<evidence type="ECO:0000313" key="5">
    <source>
        <dbReference type="EMBL" id="CAK8677931.1"/>
    </source>
</evidence>
<accession>A0ABP0FGW0</accession>
<dbReference type="Pfam" id="PF15778">
    <property type="entry name" value="UNC80_N"/>
    <property type="match status" value="1"/>
</dbReference>
<evidence type="ECO:0000256" key="1">
    <source>
        <dbReference type="SAM" id="MobiDB-lite"/>
    </source>
</evidence>